<reference evidence="2" key="2">
    <citation type="journal article" date="2006" name="PLoS Pathog.">
        <title>New perspectives on host-parasite interplay by comparative transcriptomic and proteomic analyses of Schistosoma japonicum.</title>
        <authorList>
            <person name="Liu F."/>
            <person name="Lu J."/>
            <person name="Hu W."/>
            <person name="Wang S.Y."/>
            <person name="Cui S.J."/>
            <person name="Chi M."/>
            <person name="Yan Q."/>
            <person name="Wang X.R."/>
            <person name="Song H.D."/>
            <person name="Xu X.N."/>
            <person name="Wang J.J."/>
            <person name="Zhang X.L."/>
            <person name="Zhang X."/>
            <person name="Wang Z.Q."/>
            <person name="Xue C.L."/>
            <person name="Brindley P.J."/>
            <person name="McManus D.P."/>
            <person name="Yang P.Y."/>
            <person name="Feng Z."/>
            <person name="Chen Z."/>
            <person name="Han Z.G."/>
        </authorList>
    </citation>
    <scope>NUCLEOTIDE SEQUENCE</scope>
</reference>
<feature type="compositionally biased region" description="Polar residues" evidence="1">
    <location>
        <begin position="1"/>
        <end position="20"/>
    </location>
</feature>
<proteinExistence type="evidence at transcript level"/>
<evidence type="ECO:0000313" key="2">
    <source>
        <dbReference type="EMBL" id="AAW27040.1"/>
    </source>
</evidence>
<feature type="region of interest" description="Disordered" evidence="1">
    <location>
        <begin position="1"/>
        <end position="21"/>
    </location>
</feature>
<sequence>MPSSNSSTQKTNNHSTNKTQLDYLKTTPIVCSSSKTANSLVSSHTNTTSTSSASVVSCTPKAKNNIVNNSVLAKTLNNPSIPSIWDLPVTTNNLDNTKVMIAGKKSNSKKKKKNREVSLFPAKEELAHWCESQLSSIPLSGVDLPTLVDLLCELQATDEIVEFIESSLGRSKRISQFSRDFLQKRALFRE</sequence>
<reference evidence="2" key="1">
    <citation type="submission" date="2004-11" db="EMBL/GenBank/DDBJ databases">
        <title>The full-length cDNA sequences of Schistosoma japonicum genes.</title>
        <authorList>
            <person name="Han Z."/>
        </authorList>
    </citation>
    <scope>NUCLEOTIDE SEQUENCE</scope>
</reference>
<dbReference type="AlphaFoldDB" id="Q5DAW6"/>
<organism evidence="2">
    <name type="scientific">Schistosoma japonicum</name>
    <name type="common">Blood fluke</name>
    <dbReference type="NCBI Taxonomy" id="6182"/>
    <lineage>
        <taxon>Eukaryota</taxon>
        <taxon>Metazoa</taxon>
        <taxon>Spiralia</taxon>
        <taxon>Lophotrochozoa</taxon>
        <taxon>Platyhelminthes</taxon>
        <taxon>Trematoda</taxon>
        <taxon>Digenea</taxon>
        <taxon>Strigeidida</taxon>
        <taxon>Schistosomatoidea</taxon>
        <taxon>Schistosomatidae</taxon>
        <taxon>Schistosoma</taxon>
    </lineage>
</organism>
<protein>
    <submittedName>
        <fullName evidence="2">SJCHGC09490 protein</fullName>
    </submittedName>
</protein>
<dbReference type="EMBL" id="AY815308">
    <property type="protein sequence ID" value="AAW27040.1"/>
    <property type="molecule type" value="mRNA"/>
</dbReference>
<accession>Q5DAW6</accession>
<name>Q5DAW6_SCHJA</name>
<evidence type="ECO:0000256" key="1">
    <source>
        <dbReference type="SAM" id="MobiDB-lite"/>
    </source>
</evidence>